<dbReference type="InParanoid" id="K3ZKW3"/>
<name>K3ZKW3_SETIT</name>
<keyword evidence="2" id="KW-1185">Reference proteome</keyword>
<organism evidence="1 2">
    <name type="scientific">Setaria italica</name>
    <name type="common">Foxtail millet</name>
    <name type="synonym">Panicum italicum</name>
    <dbReference type="NCBI Taxonomy" id="4555"/>
    <lineage>
        <taxon>Eukaryota</taxon>
        <taxon>Viridiplantae</taxon>
        <taxon>Streptophyta</taxon>
        <taxon>Embryophyta</taxon>
        <taxon>Tracheophyta</taxon>
        <taxon>Spermatophyta</taxon>
        <taxon>Magnoliopsida</taxon>
        <taxon>Liliopsida</taxon>
        <taxon>Poales</taxon>
        <taxon>Poaceae</taxon>
        <taxon>PACMAD clade</taxon>
        <taxon>Panicoideae</taxon>
        <taxon>Panicodae</taxon>
        <taxon>Paniceae</taxon>
        <taxon>Cenchrinae</taxon>
        <taxon>Setaria</taxon>
    </lineage>
</organism>
<dbReference type="EMBL" id="AGNK02004941">
    <property type="status" value="NOT_ANNOTATED_CDS"/>
    <property type="molecule type" value="Genomic_DNA"/>
</dbReference>
<dbReference type="AlphaFoldDB" id="K3ZKW3"/>
<evidence type="ECO:0000313" key="2">
    <source>
        <dbReference type="Proteomes" id="UP000004995"/>
    </source>
</evidence>
<dbReference type="Proteomes" id="UP000004995">
    <property type="component" value="Unassembled WGS sequence"/>
</dbReference>
<accession>K3ZKW3</accession>
<dbReference type="EnsemblPlants" id="KQK94624">
    <property type="protein sequence ID" value="KQK94624"/>
    <property type="gene ID" value="SETIT_027219mg"/>
</dbReference>
<dbReference type="HOGENOM" id="CLU_2946095_0_0_1"/>
<proteinExistence type="predicted"/>
<evidence type="ECO:0000313" key="1">
    <source>
        <dbReference type="EnsemblPlants" id="KQK94624"/>
    </source>
</evidence>
<dbReference type="Gramene" id="KQK94624">
    <property type="protein sequence ID" value="KQK94624"/>
    <property type="gene ID" value="SETIT_027219mg"/>
</dbReference>
<reference evidence="2" key="1">
    <citation type="journal article" date="2012" name="Nat. Biotechnol.">
        <title>Reference genome sequence of the model plant Setaria.</title>
        <authorList>
            <person name="Bennetzen J.L."/>
            <person name="Schmutz J."/>
            <person name="Wang H."/>
            <person name="Percifield R."/>
            <person name="Hawkins J."/>
            <person name="Pontaroli A.C."/>
            <person name="Estep M."/>
            <person name="Feng L."/>
            <person name="Vaughn J.N."/>
            <person name="Grimwood J."/>
            <person name="Jenkins J."/>
            <person name="Barry K."/>
            <person name="Lindquist E."/>
            <person name="Hellsten U."/>
            <person name="Deshpande S."/>
            <person name="Wang X."/>
            <person name="Wu X."/>
            <person name="Mitros T."/>
            <person name="Triplett J."/>
            <person name="Yang X."/>
            <person name="Ye C.Y."/>
            <person name="Mauro-Herrera M."/>
            <person name="Wang L."/>
            <person name="Li P."/>
            <person name="Sharma M."/>
            <person name="Sharma R."/>
            <person name="Ronald P.C."/>
            <person name="Panaud O."/>
            <person name="Kellogg E.A."/>
            <person name="Brutnell T.P."/>
            <person name="Doust A.N."/>
            <person name="Tuskan G.A."/>
            <person name="Rokhsar D."/>
            <person name="Devos K.M."/>
        </authorList>
    </citation>
    <scope>NUCLEOTIDE SEQUENCE [LARGE SCALE GENOMIC DNA]</scope>
    <source>
        <strain evidence="2">cv. Yugu1</strain>
    </source>
</reference>
<sequence length="60" mass="6955">MQIDKSKGYKSIYRSICIRLILISLAVEIGDKKQLKNMYTKKLLIKYVMQNGDPLPLLLI</sequence>
<reference evidence="1" key="2">
    <citation type="submission" date="2018-08" db="UniProtKB">
        <authorList>
            <consortium name="EnsemblPlants"/>
        </authorList>
    </citation>
    <scope>IDENTIFICATION</scope>
    <source>
        <strain evidence="1">Yugu1</strain>
    </source>
</reference>
<protein>
    <submittedName>
        <fullName evidence="1">Uncharacterized protein</fullName>
    </submittedName>
</protein>